<keyword evidence="1" id="KW-1133">Transmembrane helix</keyword>
<keyword evidence="1" id="KW-0812">Transmembrane</keyword>
<reference evidence="3 4" key="1">
    <citation type="journal article" date="2018" name="ISME J.">
        <title>Endosymbiont genomes yield clues of tubeworm success.</title>
        <authorList>
            <person name="Li Y."/>
            <person name="Liles M.R."/>
            <person name="Halanych K.M."/>
        </authorList>
    </citation>
    <scope>NUCLEOTIDE SEQUENCE [LARGE SCALE GENOMIC DNA]</scope>
    <source>
        <strain evidence="3">A1462</strain>
    </source>
</reference>
<sequence length="690" mass="77532">MPRTSGELPRSTLAHIFYDDGVGSQEFLLFKILGGAFGYGLKRNVRELYKTLCRSYNEGDKIYLFGFSRGAFTTRVLAGMIAYCGLKTDAADETELDRIARQNYSAFRSQFHQTLLSRLYRRILGLGKDSISNEQPDIQFIGVWDTVDAYGLPIDELSVLWDKYIFPIRFPDRCLSQKVIRACHAVSVDDERLTFHPLLWNEAKENDPSRIDQVWFSGVHADVGGGYPMDNLSLVPLDWMISKVESFDDPADNLQFIQAKRKEISQHADWHGVQHDSRAGAGAYYRYKPRHIDHLCNDQENGVEIKRPKIHRSVLERIRRDVVPYVPTGLPANYEVVSTRPQAPEYEKPQEALARAEAMNPALDVIFWRRWLYGLLLVTTALFLGSRFYLDWTPDGSCVGSACAIDPILVFAKDALPDSLGGWFDAWRQNPIWLWSVLAAFALFTWLKAIAWHSTQAHAGAAWAVLKGKAEIVKSTVNSATQEKRHSSVRQFREKAHSTVRNRSKSVLAHLALLVILYLILAVFSHSILHERASFGGLCVQSEATNNLEESKTVTLDISNPCSATGIALKAGQSYRFEAISEGLLDGDIPSGPEGTSPAKLIPWTPFRRHIGEPWIKLMGRINDQGNETFAIGSDLPKYTAKTDGELFLYVNDAALGFLPGKYWALPYSWSLGQNKGKIEITVIRLADDG</sequence>
<protein>
    <recommendedName>
        <fullName evidence="2">T6SS Phospholipase effector Tle1-like catalytic domain-containing protein</fullName>
    </recommendedName>
</protein>
<dbReference type="InterPro" id="IPR018712">
    <property type="entry name" value="Tle1-like_cat"/>
</dbReference>
<gene>
    <name evidence="3" type="ORF">DIZ78_12960</name>
</gene>
<evidence type="ECO:0000256" key="1">
    <source>
        <dbReference type="SAM" id="Phobius"/>
    </source>
</evidence>
<organism evidence="3 4">
    <name type="scientific">endosymbiont of Escarpia spicata</name>
    <dbReference type="NCBI Taxonomy" id="2200908"/>
    <lineage>
        <taxon>Bacteria</taxon>
        <taxon>Pseudomonadati</taxon>
        <taxon>Pseudomonadota</taxon>
        <taxon>Gammaproteobacteria</taxon>
        <taxon>sulfur-oxidizing symbionts</taxon>
    </lineage>
</organism>
<comment type="caution">
    <text evidence="3">The sequence shown here is derived from an EMBL/GenBank/DDBJ whole genome shotgun (WGS) entry which is preliminary data.</text>
</comment>
<feature type="transmembrane region" description="Helical" evidence="1">
    <location>
        <begin position="507"/>
        <end position="529"/>
    </location>
</feature>
<dbReference type="Gene3D" id="2.60.120.430">
    <property type="entry name" value="Galactose-binding lectin"/>
    <property type="match status" value="1"/>
</dbReference>
<evidence type="ECO:0000313" key="3">
    <source>
        <dbReference type="EMBL" id="RDH84147.1"/>
    </source>
</evidence>
<feature type="transmembrane region" description="Helical" evidence="1">
    <location>
        <begin position="432"/>
        <end position="451"/>
    </location>
</feature>
<dbReference type="AlphaFoldDB" id="A0A370DIN0"/>
<name>A0A370DIN0_9GAMM</name>
<dbReference type="EMBL" id="QFXE01000017">
    <property type="protein sequence ID" value="RDH84147.1"/>
    <property type="molecule type" value="Genomic_DNA"/>
</dbReference>
<feature type="transmembrane region" description="Helical" evidence="1">
    <location>
        <begin position="371"/>
        <end position="390"/>
    </location>
</feature>
<evidence type="ECO:0000259" key="2">
    <source>
        <dbReference type="Pfam" id="PF09994"/>
    </source>
</evidence>
<proteinExistence type="predicted"/>
<feature type="domain" description="T6SS Phospholipase effector Tle1-like catalytic" evidence="2">
    <location>
        <begin position="15"/>
        <end position="242"/>
    </location>
</feature>
<evidence type="ECO:0000313" key="4">
    <source>
        <dbReference type="Proteomes" id="UP000254771"/>
    </source>
</evidence>
<dbReference type="PANTHER" id="PTHR33840">
    <property type="match status" value="1"/>
</dbReference>
<dbReference type="PANTHER" id="PTHR33840:SF1">
    <property type="entry name" value="TLE1 PHOSPHOLIPASE DOMAIN-CONTAINING PROTEIN"/>
    <property type="match status" value="1"/>
</dbReference>
<accession>A0A370DIN0</accession>
<dbReference type="Pfam" id="PF09994">
    <property type="entry name" value="T6SS_Tle1-like_cat"/>
    <property type="match status" value="1"/>
</dbReference>
<keyword evidence="4" id="KW-1185">Reference proteome</keyword>
<dbReference type="Proteomes" id="UP000254771">
    <property type="component" value="Unassembled WGS sequence"/>
</dbReference>
<keyword evidence="1" id="KW-0472">Membrane</keyword>